<protein>
    <submittedName>
        <fullName evidence="9">Response regulator transcription factor</fullName>
    </submittedName>
</protein>
<dbReference type="PANTHER" id="PTHR43214:SF41">
    <property type="entry name" value="NITRATE_NITRITE RESPONSE REGULATOR PROTEIN NARP"/>
    <property type="match status" value="1"/>
</dbReference>
<dbReference type="InterPro" id="IPR058245">
    <property type="entry name" value="NreC/VraR/RcsB-like_REC"/>
</dbReference>
<reference evidence="9" key="1">
    <citation type="submission" date="2020-10" db="EMBL/GenBank/DDBJ databases">
        <title>Whole-genome sequence of Luteibacter sp. EIF3.</title>
        <authorList>
            <person name="Friedrich I."/>
            <person name="Hertel R."/>
            <person name="Daniel R."/>
        </authorList>
    </citation>
    <scope>NUCLEOTIDE SEQUENCE</scope>
    <source>
        <strain evidence="9">EIF3</strain>
    </source>
</reference>
<keyword evidence="4" id="KW-0804">Transcription</keyword>
<keyword evidence="3" id="KW-0238">DNA-binding</keyword>
<evidence type="ECO:0000256" key="6">
    <source>
        <dbReference type="SAM" id="MobiDB-lite"/>
    </source>
</evidence>
<keyword evidence="2" id="KW-0805">Transcription regulation</keyword>
<evidence type="ECO:0000259" key="7">
    <source>
        <dbReference type="PROSITE" id="PS50043"/>
    </source>
</evidence>
<proteinExistence type="predicted"/>
<dbReference type="PRINTS" id="PR00038">
    <property type="entry name" value="HTHLUXR"/>
</dbReference>
<evidence type="ECO:0000313" key="9">
    <source>
        <dbReference type="EMBL" id="URL58173.1"/>
    </source>
</evidence>
<feature type="modified residue" description="4-aspartylphosphate" evidence="5">
    <location>
        <position position="87"/>
    </location>
</feature>
<sequence length="248" mass="26765">MPDPSSKAGLSGRILSHPPGEPAAGVLPAGSGPGGRLRVVLADDHAIVREGVAALLRPHAAIVASTGNAEDCVRAVLREEPDLVVFDNLMCGLNGIEVVRRVSARRPRTRLLCLSSRDDAPSVQAAFDAGVHGYLTKRGSFAHLVQAIDRVFRCGCYVPHEMAHVLVQGFRTRHGLPPSDGQTLTAREREVVRLYAEGLKTREIADTLHVSMKTVGTHREHAMEKLGLRGIAQLTRYAIREGLISVDD</sequence>
<dbReference type="PANTHER" id="PTHR43214">
    <property type="entry name" value="TWO-COMPONENT RESPONSE REGULATOR"/>
    <property type="match status" value="1"/>
</dbReference>
<keyword evidence="1 5" id="KW-0597">Phosphoprotein</keyword>
<dbReference type="SUPFAM" id="SSF52172">
    <property type="entry name" value="CheY-like"/>
    <property type="match status" value="1"/>
</dbReference>
<dbReference type="RefSeq" id="WP_250338919.1">
    <property type="nucleotide sequence ID" value="NZ_CP063231.1"/>
</dbReference>
<dbReference type="Gene3D" id="3.40.50.2300">
    <property type="match status" value="1"/>
</dbReference>
<feature type="domain" description="Response regulatory" evidence="8">
    <location>
        <begin position="38"/>
        <end position="152"/>
    </location>
</feature>
<evidence type="ECO:0000256" key="5">
    <source>
        <dbReference type="PROSITE-ProRule" id="PRU00169"/>
    </source>
</evidence>
<dbReference type="Proteomes" id="UP001056681">
    <property type="component" value="Chromosome"/>
</dbReference>
<dbReference type="InterPro" id="IPR039420">
    <property type="entry name" value="WalR-like"/>
</dbReference>
<dbReference type="SUPFAM" id="SSF46894">
    <property type="entry name" value="C-terminal effector domain of the bipartite response regulators"/>
    <property type="match status" value="1"/>
</dbReference>
<dbReference type="InterPro" id="IPR016032">
    <property type="entry name" value="Sig_transdc_resp-reg_C-effctor"/>
</dbReference>
<evidence type="ECO:0000256" key="2">
    <source>
        <dbReference type="ARBA" id="ARBA00023015"/>
    </source>
</evidence>
<evidence type="ECO:0000256" key="1">
    <source>
        <dbReference type="ARBA" id="ARBA00022553"/>
    </source>
</evidence>
<dbReference type="InterPro" id="IPR011006">
    <property type="entry name" value="CheY-like_superfamily"/>
</dbReference>
<dbReference type="SMART" id="SM00421">
    <property type="entry name" value="HTH_LUXR"/>
    <property type="match status" value="1"/>
</dbReference>
<evidence type="ECO:0000259" key="8">
    <source>
        <dbReference type="PROSITE" id="PS50110"/>
    </source>
</evidence>
<dbReference type="PROSITE" id="PS50110">
    <property type="entry name" value="RESPONSE_REGULATORY"/>
    <property type="match status" value="1"/>
</dbReference>
<dbReference type="PROSITE" id="PS00622">
    <property type="entry name" value="HTH_LUXR_1"/>
    <property type="match status" value="1"/>
</dbReference>
<feature type="region of interest" description="Disordered" evidence="6">
    <location>
        <begin position="1"/>
        <end position="29"/>
    </location>
</feature>
<organism evidence="9 10">
    <name type="scientific">Luteibacter flocculans</name>
    <dbReference type="NCBI Taxonomy" id="2780091"/>
    <lineage>
        <taxon>Bacteria</taxon>
        <taxon>Pseudomonadati</taxon>
        <taxon>Pseudomonadota</taxon>
        <taxon>Gammaproteobacteria</taxon>
        <taxon>Lysobacterales</taxon>
        <taxon>Rhodanobacteraceae</taxon>
        <taxon>Luteibacter</taxon>
    </lineage>
</organism>
<dbReference type="Pfam" id="PF00072">
    <property type="entry name" value="Response_reg"/>
    <property type="match status" value="1"/>
</dbReference>
<keyword evidence="10" id="KW-1185">Reference proteome</keyword>
<evidence type="ECO:0000313" key="10">
    <source>
        <dbReference type="Proteomes" id="UP001056681"/>
    </source>
</evidence>
<dbReference type="InterPro" id="IPR001789">
    <property type="entry name" value="Sig_transdc_resp-reg_receiver"/>
</dbReference>
<dbReference type="SMART" id="SM00448">
    <property type="entry name" value="REC"/>
    <property type="match status" value="1"/>
</dbReference>
<name>A0ABY4SZP7_9GAMM</name>
<dbReference type="InterPro" id="IPR000792">
    <property type="entry name" value="Tscrpt_reg_LuxR_C"/>
</dbReference>
<dbReference type="CDD" id="cd06170">
    <property type="entry name" value="LuxR_C_like"/>
    <property type="match status" value="1"/>
</dbReference>
<dbReference type="EMBL" id="CP063231">
    <property type="protein sequence ID" value="URL58173.1"/>
    <property type="molecule type" value="Genomic_DNA"/>
</dbReference>
<gene>
    <name evidence="9" type="ORF">IM816_16480</name>
</gene>
<evidence type="ECO:0000256" key="4">
    <source>
        <dbReference type="ARBA" id="ARBA00023163"/>
    </source>
</evidence>
<dbReference type="PROSITE" id="PS50043">
    <property type="entry name" value="HTH_LUXR_2"/>
    <property type="match status" value="1"/>
</dbReference>
<dbReference type="Pfam" id="PF00196">
    <property type="entry name" value="GerE"/>
    <property type="match status" value="1"/>
</dbReference>
<evidence type="ECO:0000256" key="3">
    <source>
        <dbReference type="ARBA" id="ARBA00023125"/>
    </source>
</evidence>
<feature type="domain" description="HTH luxR-type" evidence="7">
    <location>
        <begin position="177"/>
        <end position="242"/>
    </location>
</feature>
<dbReference type="CDD" id="cd17535">
    <property type="entry name" value="REC_NarL-like"/>
    <property type="match status" value="1"/>
</dbReference>
<accession>A0ABY4SZP7</accession>